<keyword evidence="2" id="KW-1185">Reference proteome</keyword>
<name>A0A8J7M8M1_9RHOB</name>
<sequence>MTTPAEDLCLSCGLCCNGSLFWAVPVAEGEDVPVPLDSDGRLRQPCACFNGACTIYADRPAACRSFDCRVLQTVQAGRRDNAWAREQIAEMRRVLAALDAALPGREPSLYRRAAEFLARHQKELRTTAFQRRHRTVLKCLSDYEAALARFHVAARQGKE</sequence>
<organism evidence="1 2">
    <name type="scientific">Thermohalobaculum xanthum</name>
    <dbReference type="NCBI Taxonomy" id="2753746"/>
    <lineage>
        <taxon>Bacteria</taxon>
        <taxon>Pseudomonadati</taxon>
        <taxon>Pseudomonadota</taxon>
        <taxon>Alphaproteobacteria</taxon>
        <taxon>Rhodobacterales</taxon>
        <taxon>Paracoccaceae</taxon>
        <taxon>Thermohalobaculum</taxon>
    </lineage>
</organism>
<accession>A0A8J7M8M1</accession>
<reference evidence="1" key="1">
    <citation type="submission" date="2020-12" db="EMBL/GenBank/DDBJ databases">
        <title>Bacterial taxonomy.</title>
        <authorList>
            <person name="Pan X."/>
        </authorList>
    </citation>
    <scope>NUCLEOTIDE SEQUENCE</scope>
    <source>
        <strain evidence="1">M0105</strain>
    </source>
</reference>
<gene>
    <name evidence="1" type="ORF">H0I76_10940</name>
</gene>
<protein>
    <recommendedName>
        <fullName evidence="3">YkgJ family cysteine cluster protein</fullName>
    </recommendedName>
</protein>
<evidence type="ECO:0000313" key="2">
    <source>
        <dbReference type="Proteomes" id="UP000655420"/>
    </source>
</evidence>
<proteinExistence type="predicted"/>
<dbReference type="AlphaFoldDB" id="A0A8J7M8M1"/>
<dbReference type="RefSeq" id="WP_200609901.1">
    <property type="nucleotide sequence ID" value="NZ_JAEHHL010000006.1"/>
</dbReference>
<dbReference type="Proteomes" id="UP000655420">
    <property type="component" value="Unassembled WGS sequence"/>
</dbReference>
<evidence type="ECO:0008006" key="3">
    <source>
        <dbReference type="Google" id="ProtNLM"/>
    </source>
</evidence>
<evidence type="ECO:0000313" key="1">
    <source>
        <dbReference type="EMBL" id="MBK0399708.1"/>
    </source>
</evidence>
<comment type="caution">
    <text evidence="1">The sequence shown here is derived from an EMBL/GenBank/DDBJ whole genome shotgun (WGS) entry which is preliminary data.</text>
</comment>
<dbReference type="EMBL" id="JAEHHL010000006">
    <property type="protein sequence ID" value="MBK0399708.1"/>
    <property type="molecule type" value="Genomic_DNA"/>
</dbReference>